<feature type="transmembrane region" description="Helical" evidence="2">
    <location>
        <begin position="16"/>
        <end position="35"/>
    </location>
</feature>
<accession>A0A8T1XQL1</accession>
<keyword evidence="2" id="KW-0472">Membrane</keyword>
<organism evidence="4 5">
    <name type="scientific">Arabidopsis suecica</name>
    <name type="common">Swedish thale-cress</name>
    <name type="synonym">Cardaminopsis suecica</name>
    <dbReference type="NCBI Taxonomy" id="45249"/>
    <lineage>
        <taxon>Eukaryota</taxon>
        <taxon>Viridiplantae</taxon>
        <taxon>Streptophyta</taxon>
        <taxon>Embryophyta</taxon>
        <taxon>Tracheophyta</taxon>
        <taxon>Spermatophyta</taxon>
        <taxon>Magnoliopsida</taxon>
        <taxon>eudicotyledons</taxon>
        <taxon>Gunneridae</taxon>
        <taxon>Pentapetalae</taxon>
        <taxon>rosids</taxon>
        <taxon>malvids</taxon>
        <taxon>Brassicales</taxon>
        <taxon>Brassicaceae</taxon>
        <taxon>Camelineae</taxon>
        <taxon>Arabidopsis</taxon>
    </lineage>
</organism>
<dbReference type="InterPro" id="IPR025315">
    <property type="entry name" value="DUF4220"/>
</dbReference>
<name>A0A8T1XQL1_ARASU</name>
<feature type="transmembrane region" description="Helical" evidence="2">
    <location>
        <begin position="331"/>
        <end position="352"/>
    </location>
</feature>
<dbReference type="OrthoDB" id="1689146at2759"/>
<comment type="caution">
    <text evidence="4">The sequence shown here is derived from an EMBL/GenBank/DDBJ whole genome shotgun (WGS) entry which is preliminary data.</text>
</comment>
<evidence type="ECO:0000313" key="4">
    <source>
        <dbReference type="EMBL" id="KAG7536318.1"/>
    </source>
</evidence>
<dbReference type="Pfam" id="PF13968">
    <property type="entry name" value="DUF4220"/>
    <property type="match status" value="1"/>
</dbReference>
<reference evidence="4 5" key="1">
    <citation type="submission" date="2020-12" db="EMBL/GenBank/DDBJ databases">
        <title>Concerted genomic and epigenomic changes stabilize Arabidopsis allopolyploids.</title>
        <authorList>
            <person name="Chen Z."/>
        </authorList>
    </citation>
    <scope>NUCLEOTIDE SEQUENCE [LARGE SCALE GENOMIC DNA]</scope>
    <source>
        <strain evidence="4">As9502</strain>
        <tissue evidence="4">Leaf</tissue>
    </source>
</reference>
<dbReference type="AlphaFoldDB" id="A0A8T1XQL1"/>
<dbReference type="Pfam" id="PF04578">
    <property type="entry name" value="DUF594"/>
    <property type="match status" value="1"/>
</dbReference>
<gene>
    <name evidence="4" type="ORF">ISN44_As13g002760</name>
</gene>
<dbReference type="InterPro" id="IPR007658">
    <property type="entry name" value="DUF594"/>
</dbReference>
<feature type="domain" description="DUF4220" evidence="3">
    <location>
        <begin position="52"/>
        <end position="427"/>
    </location>
</feature>
<feature type="transmembrane region" description="Helical" evidence="2">
    <location>
        <begin position="500"/>
        <end position="524"/>
    </location>
</feature>
<evidence type="ECO:0000259" key="3">
    <source>
        <dbReference type="Pfam" id="PF13968"/>
    </source>
</evidence>
<feature type="transmembrane region" description="Helical" evidence="2">
    <location>
        <begin position="47"/>
        <end position="66"/>
    </location>
</feature>
<dbReference type="EMBL" id="JAEFBJ010000013">
    <property type="protein sequence ID" value="KAG7536318.1"/>
    <property type="molecule type" value="Genomic_DNA"/>
</dbReference>
<evidence type="ECO:0000313" key="5">
    <source>
        <dbReference type="Proteomes" id="UP000694251"/>
    </source>
</evidence>
<sequence>MGEAIPKEVKELWDKWNIRGLVILSLALQTILVLLSPNRKRTHRRFFRLLIWSAYLLANWAAEYAVGQISDNQGSEPQPKNTDLLAFWATFLLLHLGGPDTITALAIEDNDLWLRSLFGLVCQAIITLYVFFLSIPNRLLVPTSLMLVAGVIKYVERIKALRGASLETFKDSMLGEPDPGPDYARLMEEYSIRKVHKEPTRIIRIEEAEKGQRPKVFVRPNTELTDLEAVQYAYKYFNIFKGLVVDLMLSSQSEELNNSKEFFGLSTPEEALRVLEVELSFIYGTFYTKVNILHTWIGISFRLIALASLVSSLCIFATMKKSEYDQFDIGLTYVLLIGGIALDLVAIFIFCVSDWTFARFWKPKEDEEDKGTPVDRFLNWILSFRKLKWEPYDCSHKDKVKGKCQVSDRKFIFRRWSEYIYSYNLIGYSLGLKSTRIHNTNGYIHRFFDAFIHSLCIDRAFNCFFRGIGFCFRNIIYGTHRARNRLSNFISRLSKNNPNLYYALYPLKLFLSFWFGIPIIYYVLEFFGISDQLNGMIYTSSDRITKEMWEFIFEEVKRRSQDADRAESANDIYSTRGEWVLRDTSIGKAINGTLRRKLLSYVTQADYDQSIIMWHIATELLYRTEEATEKSQCNREFSKILSDYMMYLLFVQPALMSTVAGIDKKRFMEAIAEVKNSREAKKYLEKKYRVDSDQERLCKEILSSVEECSEKKGKRYQRKNVLADASKLANALNQLSKEEEEVKWEIVSKVWVEMLCYGATYCDPKQHVAQLSNGGEFISFVWLLMAHFGLGDQFQTTEENARGRIIVSR</sequence>
<feature type="transmembrane region" description="Helical" evidence="2">
    <location>
        <begin position="139"/>
        <end position="155"/>
    </location>
</feature>
<feature type="transmembrane region" description="Helical" evidence="2">
    <location>
        <begin position="86"/>
        <end position="105"/>
    </location>
</feature>
<protein>
    <recommendedName>
        <fullName evidence="3">DUF4220 domain-containing protein</fullName>
    </recommendedName>
</protein>
<proteinExistence type="predicted"/>
<evidence type="ECO:0000256" key="1">
    <source>
        <dbReference type="SAM" id="Coils"/>
    </source>
</evidence>
<keyword evidence="2" id="KW-0812">Transmembrane</keyword>
<feature type="transmembrane region" description="Helical" evidence="2">
    <location>
        <begin position="112"/>
        <end position="133"/>
    </location>
</feature>
<evidence type="ECO:0000256" key="2">
    <source>
        <dbReference type="SAM" id="Phobius"/>
    </source>
</evidence>
<keyword evidence="1" id="KW-0175">Coiled coil</keyword>
<feature type="coiled-coil region" evidence="1">
    <location>
        <begin position="718"/>
        <end position="745"/>
    </location>
</feature>
<feature type="transmembrane region" description="Helical" evidence="2">
    <location>
        <begin position="299"/>
        <end position="319"/>
    </location>
</feature>
<dbReference type="PANTHER" id="PTHR31325">
    <property type="entry name" value="OS01G0798800 PROTEIN-RELATED"/>
    <property type="match status" value="1"/>
</dbReference>
<keyword evidence="5" id="KW-1185">Reference proteome</keyword>
<keyword evidence="2" id="KW-1133">Transmembrane helix</keyword>
<dbReference type="Proteomes" id="UP000694251">
    <property type="component" value="Chromosome 13"/>
</dbReference>